<proteinExistence type="predicted"/>
<evidence type="ECO:0008006" key="4">
    <source>
        <dbReference type="Google" id="ProtNLM"/>
    </source>
</evidence>
<evidence type="ECO:0000313" key="2">
    <source>
        <dbReference type="EMBL" id="VTS01207.1"/>
    </source>
</evidence>
<name>A0A6P2DKZ4_9BACT</name>
<evidence type="ECO:0000313" key="3">
    <source>
        <dbReference type="Proteomes" id="UP000464178"/>
    </source>
</evidence>
<feature type="signal peptide" evidence="1">
    <location>
        <begin position="1"/>
        <end position="22"/>
    </location>
</feature>
<dbReference type="Proteomes" id="UP000464178">
    <property type="component" value="Chromosome"/>
</dbReference>
<reference evidence="2 3" key="1">
    <citation type="submission" date="2019-05" db="EMBL/GenBank/DDBJ databases">
        <authorList>
            <consortium name="Science for Life Laboratories"/>
        </authorList>
    </citation>
    <scope>NUCLEOTIDE SEQUENCE [LARGE SCALE GENOMIC DNA]</scope>
    <source>
        <strain evidence="2">Soil9</strain>
    </source>
</reference>
<dbReference type="EMBL" id="LR593886">
    <property type="protein sequence ID" value="VTS01207.1"/>
    <property type="molecule type" value="Genomic_DNA"/>
</dbReference>
<dbReference type="Gene3D" id="2.40.360.20">
    <property type="match status" value="1"/>
</dbReference>
<dbReference type="KEGG" id="gms:SOIL9_79270"/>
<dbReference type="AlphaFoldDB" id="A0A6P2DKZ4"/>
<keyword evidence="3" id="KW-1185">Reference proteome</keyword>
<dbReference type="RefSeq" id="WP_052553328.1">
    <property type="nucleotide sequence ID" value="NZ_LR593886.1"/>
</dbReference>
<keyword evidence="1" id="KW-0732">Signal</keyword>
<evidence type="ECO:0000256" key="1">
    <source>
        <dbReference type="SAM" id="SignalP"/>
    </source>
</evidence>
<feature type="chain" id="PRO_5026892304" description="DUF3108 domain-containing protein" evidence="1">
    <location>
        <begin position="23"/>
        <end position="201"/>
    </location>
</feature>
<gene>
    <name evidence="2" type="ORF">SOIL9_79270</name>
</gene>
<protein>
    <recommendedName>
        <fullName evidence="4">DUF3108 domain-containing protein</fullName>
    </recommendedName>
</protein>
<sequence>MLRAIRLVLGAAAVMFGGAVLAQPKDAPQAEGYFPLKKNTTWTYKVGDNEVKVVVVKSDKVGTEDHFQVDTKVGTESKMSEVYVIKADGVYRTKVKEDKLDPPVKVLALPIKKDATWEVNSKVGTQTIKGTMKVVNDKEKIKTPAGDFETVYVEGKDMDVAGAKTTVRLWFAKDRGIVKEEFVLQSNEVVKLELSKYEEGK</sequence>
<accession>A0A6P2DKZ4</accession>
<organism evidence="2 3">
    <name type="scientific">Gemmata massiliana</name>
    <dbReference type="NCBI Taxonomy" id="1210884"/>
    <lineage>
        <taxon>Bacteria</taxon>
        <taxon>Pseudomonadati</taxon>
        <taxon>Planctomycetota</taxon>
        <taxon>Planctomycetia</taxon>
        <taxon>Gemmatales</taxon>
        <taxon>Gemmataceae</taxon>
        <taxon>Gemmata</taxon>
    </lineage>
</organism>